<evidence type="ECO:0000313" key="1">
    <source>
        <dbReference type="EMBL" id="MBX39386.1"/>
    </source>
</evidence>
<dbReference type="EMBL" id="GGEC01058902">
    <property type="protein sequence ID" value="MBX39386.1"/>
    <property type="molecule type" value="Transcribed_RNA"/>
</dbReference>
<dbReference type="AlphaFoldDB" id="A0A2P2NAA8"/>
<proteinExistence type="predicted"/>
<accession>A0A2P2NAA8</accession>
<reference evidence="1" key="1">
    <citation type="submission" date="2018-02" db="EMBL/GenBank/DDBJ databases">
        <title>Rhizophora mucronata_Transcriptome.</title>
        <authorList>
            <person name="Meera S.P."/>
            <person name="Sreeshan A."/>
            <person name="Augustine A."/>
        </authorList>
    </citation>
    <scope>NUCLEOTIDE SEQUENCE</scope>
    <source>
        <tissue evidence="1">Leaf</tissue>
    </source>
</reference>
<sequence length="54" mass="6078">MQNITFLILNKLLRPPTSCNKFCLHCPFCHGTVSVCLNPKPNGIFHHDDAQILS</sequence>
<protein>
    <submittedName>
        <fullName evidence="1">Uncharacterized protein</fullName>
    </submittedName>
</protein>
<name>A0A2P2NAA8_RHIMU</name>
<organism evidence="1">
    <name type="scientific">Rhizophora mucronata</name>
    <name type="common">Asiatic mangrove</name>
    <dbReference type="NCBI Taxonomy" id="61149"/>
    <lineage>
        <taxon>Eukaryota</taxon>
        <taxon>Viridiplantae</taxon>
        <taxon>Streptophyta</taxon>
        <taxon>Embryophyta</taxon>
        <taxon>Tracheophyta</taxon>
        <taxon>Spermatophyta</taxon>
        <taxon>Magnoliopsida</taxon>
        <taxon>eudicotyledons</taxon>
        <taxon>Gunneridae</taxon>
        <taxon>Pentapetalae</taxon>
        <taxon>rosids</taxon>
        <taxon>fabids</taxon>
        <taxon>Malpighiales</taxon>
        <taxon>Rhizophoraceae</taxon>
        <taxon>Rhizophora</taxon>
    </lineage>
</organism>